<proteinExistence type="predicted"/>
<dbReference type="KEGG" id="cbar:PATL70BA_1357"/>
<reference evidence="1 2" key="1">
    <citation type="submission" date="2018-09" db="EMBL/GenBank/DDBJ databases">
        <authorList>
            <person name="Postec A."/>
        </authorList>
    </citation>
    <scope>NUCLEOTIDE SEQUENCE [LARGE SCALE GENOMIC DNA]</scope>
    <source>
        <strain evidence="1">70B-A</strain>
    </source>
</reference>
<dbReference type="AlphaFoldDB" id="A0A3P7S3B6"/>
<organism evidence="1 2">
    <name type="scientific">Petrocella atlantisensis</name>
    <dbReference type="NCBI Taxonomy" id="2173034"/>
    <lineage>
        <taxon>Bacteria</taxon>
        <taxon>Bacillati</taxon>
        <taxon>Bacillota</taxon>
        <taxon>Clostridia</taxon>
        <taxon>Lachnospirales</taxon>
        <taxon>Vallitaleaceae</taxon>
        <taxon>Petrocella</taxon>
    </lineage>
</organism>
<dbReference type="Proteomes" id="UP000279029">
    <property type="component" value="Chromosome"/>
</dbReference>
<name>A0A3P7S3B6_9FIRM</name>
<keyword evidence="2" id="KW-1185">Reference proteome</keyword>
<sequence length="41" mass="4702">MPKIQTKTTICCGQTLLFIARTTTRHQNYRFYVAGIGLKNI</sequence>
<dbReference type="EMBL" id="LR130778">
    <property type="protein sequence ID" value="VDN47239.1"/>
    <property type="molecule type" value="Genomic_DNA"/>
</dbReference>
<evidence type="ECO:0000313" key="2">
    <source>
        <dbReference type="Proteomes" id="UP000279029"/>
    </source>
</evidence>
<evidence type="ECO:0000313" key="1">
    <source>
        <dbReference type="EMBL" id="VDN47239.1"/>
    </source>
</evidence>
<gene>
    <name evidence="1" type="ORF">PATL70BA_1357</name>
</gene>
<protein>
    <submittedName>
        <fullName evidence="1">Uncharacterized protein</fullName>
    </submittedName>
</protein>
<accession>A0A3P7S3B6</accession>